<accession>A0ABT0YML6</accession>
<sequence length="154" mass="17559">MFDRADDAFLGLIRWLERLERRPVRDVRELRQRFIPQPCTDVELARMTECAVSLAVRGPMNREASVALAERQRGPLATSERNALIGLNMRNSHRVIADSIKSRGKFVAVYSQGREFVFGDGFFHNVKNVQNVPWSPELFVPITPHVSVLVCRPS</sequence>
<dbReference type="RefSeq" id="WP_251778180.1">
    <property type="nucleotide sequence ID" value="NZ_JAMKFE010000005.1"/>
</dbReference>
<keyword evidence="2" id="KW-1185">Reference proteome</keyword>
<dbReference type="EMBL" id="JAMKFE010000005">
    <property type="protein sequence ID" value="MCM5679976.1"/>
    <property type="molecule type" value="Genomic_DNA"/>
</dbReference>
<reference evidence="1" key="1">
    <citation type="submission" date="2022-05" db="EMBL/GenBank/DDBJ databases">
        <title>Schlegelella sp. nov., isolated from mangrove soil.</title>
        <authorList>
            <person name="Liu Y."/>
            <person name="Ge X."/>
            <person name="Liu W."/>
        </authorList>
    </citation>
    <scope>NUCLEOTIDE SEQUENCE</scope>
    <source>
        <strain evidence="1">S2-27</strain>
    </source>
</reference>
<organism evidence="1 2">
    <name type="scientific">Caldimonas mangrovi</name>
    <dbReference type="NCBI Taxonomy" id="2944811"/>
    <lineage>
        <taxon>Bacteria</taxon>
        <taxon>Pseudomonadati</taxon>
        <taxon>Pseudomonadota</taxon>
        <taxon>Betaproteobacteria</taxon>
        <taxon>Burkholderiales</taxon>
        <taxon>Sphaerotilaceae</taxon>
        <taxon>Caldimonas</taxon>
    </lineage>
</organism>
<protein>
    <submittedName>
        <fullName evidence="1">Uncharacterized protein</fullName>
    </submittedName>
</protein>
<gene>
    <name evidence="1" type="ORF">M8A51_10570</name>
</gene>
<name>A0ABT0YML6_9BURK</name>
<dbReference type="Proteomes" id="UP001165541">
    <property type="component" value="Unassembled WGS sequence"/>
</dbReference>
<comment type="caution">
    <text evidence="1">The sequence shown here is derived from an EMBL/GenBank/DDBJ whole genome shotgun (WGS) entry which is preliminary data.</text>
</comment>
<evidence type="ECO:0000313" key="1">
    <source>
        <dbReference type="EMBL" id="MCM5679976.1"/>
    </source>
</evidence>
<evidence type="ECO:0000313" key="2">
    <source>
        <dbReference type="Proteomes" id="UP001165541"/>
    </source>
</evidence>
<proteinExistence type="predicted"/>